<protein>
    <recommendedName>
        <fullName evidence="4">Diphthine--ammonia ligase</fullName>
        <ecNumber evidence="3">6.3.1.14</ecNumber>
    </recommendedName>
    <alternativeName>
        <fullName evidence="9">ATP-binding domain-containing protein 4</fullName>
    </alternativeName>
    <alternativeName>
        <fullName evidence="8">Diphthamide synthase</fullName>
    </alternativeName>
    <alternativeName>
        <fullName evidence="10">Diphthamide synthetase</fullName>
    </alternativeName>
    <alternativeName>
        <fullName evidence="11">Protein DPH6 homolog</fullName>
    </alternativeName>
</protein>
<dbReference type="GO" id="GO:0017178">
    <property type="term" value="F:diphthine-ammonia ligase activity"/>
    <property type="evidence" value="ECO:0007669"/>
    <property type="project" value="UniProtKB-EC"/>
</dbReference>
<feature type="domain" description="Diphthamide synthase" evidence="13">
    <location>
        <begin position="1"/>
        <end position="226"/>
    </location>
</feature>
<dbReference type="SUPFAM" id="SSF55298">
    <property type="entry name" value="YjgF-like"/>
    <property type="match status" value="2"/>
</dbReference>
<evidence type="ECO:0000256" key="3">
    <source>
        <dbReference type="ARBA" id="ARBA00012089"/>
    </source>
</evidence>
<organism evidence="14">
    <name type="scientific">Rhodosorus marinus</name>
    <dbReference type="NCBI Taxonomy" id="101924"/>
    <lineage>
        <taxon>Eukaryota</taxon>
        <taxon>Rhodophyta</taxon>
        <taxon>Stylonematophyceae</taxon>
        <taxon>Stylonematales</taxon>
        <taxon>Stylonemataceae</taxon>
        <taxon>Rhodosorus</taxon>
    </lineage>
</organism>
<dbReference type="InterPro" id="IPR014729">
    <property type="entry name" value="Rossmann-like_a/b/a_fold"/>
</dbReference>
<dbReference type="GO" id="GO:0005524">
    <property type="term" value="F:ATP binding"/>
    <property type="evidence" value="ECO:0007669"/>
    <property type="project" value="UniProtKB-KW"/>
</dbReference>
<dbReference type="AlphaFoldDB" id="A0A7S2ZZB1"/>
<evidence type="ECO:0000256" key="11">
    <source>
        <dbReference type="ARBA" id="ARBA00032849"/>
    </source>
</evidence>
<keyword evidence="6" id="KW-0547">Nucleotide-binding</keyword>
<dbReference type="Gene3D" id="3.30.1330.40">
    <property type="entry name" value="RutC-like"/>
    <property type="match status" value="2"/>
</dbReference>
<dbReference type="EC" id="6.3.1.14" evidence="3"/>
<dbReference type="FunFam" id="3.90.1490.10:FF:000001">
    <property type="entry name" value="Diphthine--ammonia ligase"/>
    <property type="match status" value="1"/>
</dbReference>
<dbReference type="SUPFAM" id="SSF52402">
    <property type="entry name" value="Adenine nucleotide alpha hydrolases-like"/>
    <property type="match status" value="1"/>
</dbReference>
<keyword evidence="7" id="KW-0067">ATP-binding</keyword>
<dbReference type="Gene3D" id="3.40.50.620">
    <property type="entry name" value="HUPs"/>
    <property type="match status" value="1"/>
</dbReference>
<dbReference type="InterPro" id="IPR030662">
    <property type="entry name" value="DPH6/MJ0570"/>
</dbReference>
<evidence type="ECO:0000256" key="8">
    <source>
        <dbReference type="ARBA" id="ARBA00029814"/>
    </source>
</evidence>
<dbReference type="Pfam" id="PF01902">
    <property type="entry name" value="Diphthami_syn_2"/>
    <property type="match status" value="1"/>
</dbReference>
<dbReference type="FunFam" id="3.40.50.620:FF:000069">
    <property type="entry name" value="diphthine--ammonia ligase"/>
    <property type="match status" value="1"/>
</dbReference>
<dbReference type="InterPro" id="IPR035959">
    <property type="entry name" value="RutC-like_sf"/>
</dbReference>
<evidence type="ECO:0000256" key="6">
    <source>
        <dbReference type="ARBA" id="ARBA00022741"/>
    </source>
</evidence>
<evidence type="ECO:0000256" key="1">
    <source>
        <dbReference type="ARBA" id="ARBA00005156"/>
    </source>
</evidence>
<dbReference type="Pfam" id="PF01042">
    <property type="entry name" value="Ribonuc_L-PSP"/>
    <property type="match status" value="1"/>
</dbReference>
<gene>
    <name evidence="14" type="ORF">RMAR00112_LOCUS23428</name>
</gene>
<sequence length="642" mass="70063">MKVVALVSGGKDSCYAAMKCVAYGHELVALANLKPVSNVDEADSYMYQTVGHEVIEAYSKCLGVPLVRLETKAKLANSDMAYEPTPGDEVEDLYQLLSIVKSQYPEVQAVSSGAVLSNYQRLRVENVCSRLGLTSFGYLWKRDQQALLREMIDQQVNAILIKVAAIGLDPNRHLKQSIKAMEPHLILLEKKYGVSVCGEGGEFETLVLDCPLFKQRIEIDTSTVVSVNEDKYAPVGYLKVNSFHLVDKEASRESVPILKPQRSFGDAQEDSHSERSSITSLISEMSLSSIVKGEFAFFSAECKEEGTLGMRKAMKAIEERMAAVGSNFTHAYYIHLYISDMSKFGMINKEYCGFLPAKEPAARACIECGAGTRVDVAVTSGRRETLHVQSISEWAPPCIGPYAQSNGVSEVVHLAGVIPLFPPTADIPSGMGPIDQTRLTVSNLESVAIESKTSIDLLIQVTAYTRLASNESCQAVAKELARTWHNNMPMISLVEVTGLPRSALIELCCDGTRLGEEKARCSFMEDAFFGCKLFCSKRTLAKRSFWQIGVEGGVTDALAAVVEYLKSEAQAMGSVLSVRLFSSVDPVLCKNSLSEELKVPVVSIPTNGRDPIVLHPELAGGLVAVHLLLHLQILIESSTGKL</sequence>
<evidence type="ECO:0000256" key="12">
    <source>
        <dbReference type="ARBA" id="ARBA00048108"/>
    </source>
</evidence>
<dbReference type="Gene3D" id="3.90.1490.10">
    <property type="entry name" value="putative n-type atp pyrophosphatase, domain 2"/>
    <property type="match status" value="1"/>
</dbReference>
<dbReference type="InterPro" id="IPR006175">
    <property type="entry name" value="YjgF/YER057c/UK114"/>
</dbReference>
<dbReference type="PANTHER" id="PTHR12196">
    <property type="entry name" value="DOMAIN OF UNKNOWN FUNCTION 71 DUF71 -CONTAINING PROTEIN"/>
    <property type="match status" value="1"/>
</dbReference>
<proteinExistence type="inferred from homology"/>
<name>A0A7S2ZZB1_9RHOD</name>
<evidence type="ECO:0000259" key="13">
    <source>
        <dbReference type="Pfam" id="PF01902"/>
    </source>
</evidence>
<keyword evidence="5" id="KW-0436">Ligase</keyword>
<dbReference type="EMBL" id="HBHW01030263">
    <property type="protein sequence ID" value="CAE0055397.1"/>
    <property type="molecule type" value="Transcribed_RNA"/>
</dbReference>
<evidence type="ECO:0000256" key="5">
    <source>
        <dbReference type="ARBA" id="ARBA00022598"/>
    </source>
</evidence>
<evidence type="ECO:0000256" key="9">
    <source>
        <dbReference type="ARBA" id="ARBA00031202"/>
    </source>
</evidence>
<accession>A0A7S2ZZB1</accession>
<reference evidence="14" key="1">
    <citation type="submission" date="2021-01" db="EMBL/GenBank/DDBJ databases">
        <authorList>
            <person name="Corre E."/>
            <person name="Pelletier E."/>
            <person name="Niang G."/>
            <person name="Scheremetjew M."/>
            <person name="Finn R."/>
            <person name="Kale V."/>
            <person name="Holt S."/>
            <person name="Cochrane G."/>
            <person name="Meng A."/>
            <person name="Brown T."/>
            <person name="Cohen L."/>
        </authorList>
    </citation>
    <scope>NUCLEOTIDE SEQUENCE</scope>
    <source>
        <strain evidence="14">CCMP 769</strain>
    </source>
</reference>
<evidence type="ECO:0000256" key="2">
    <source>
        <dbReference type="ARBA" id="ARBA00008496"/>
    </source>
</evidence>
<evidence type="ECO:0000256" key="10">
    <source>
        <dbReference type="ARBA" id="ARBA00031552"/>
    </source>
</evidence>
<dbReference type="NCBIfam" id="TIGR00290">
    <property type="entry name" value="MJ0570_dom"/>
    <property type="match status" value="1"/>
</dbReference>
<evidence type="ECO:0000313" key="14">
    <source>
        <dbReference type="EMBL" id="CAE0055397.1"/>
    </source>
</evidence>
<comment type="catalytic activity">
    <reaction evidence="12">
        <text>diphthine-[translation elongation factor 2] + NH4(+) + ATP = diphthamide-[translation elongation factor 2] + AMP + diphosphate + H(+)</text>
        <dbReference type="Rhea" id="RHEA:19753"/>
        <dbReference type="Rhea" id="RHEA-COMP:10172"/>
        <dbReference type="Rhea" id="RHEA-COMP:10174"/>
        <dbReference type="ChEBI" id="CHEBI:15378"/>
        <dbReference type="ChEBI" id="CHEBI:16692"/>
        <dbReference type="ChEBI" id="CHEBI:28938"/>
        <dbReference type="ChEBI" id="CHEBI:30616"/>
        <dbReference type="ChEBI" id="CHEBI:33019"/>
        <dbReference type="ChEBI" id="CHEBI:82696"/>
        <dbReference type="ChEBI" id="CHEBI:456215"/>
        <dbReference type="EC" id="6.3.1.14"/>
    </reaction>
</comment>
<evidence type="ECO:0000256" key="7">
    <source>
        <dbReference type="ARBA" id="ARBA00022840"/>
    </source>
</evidence>
<comment type="similarity">
    <text evidence="2">Belongs to the Diphthine--ammonia ligase family.</text>
</comment>
<dbReference type="InterPro" id="IPR002761">
    <property type="entry name" value="Diphthami_syn_dom"/>
</dbReference>
<dbReference type="GO" id="GO:0017183">
    <property type="term" value="P:protein histidyl modification to diphthamide"/>
    <property type="evidence" value="ECO:0007669"/>
    <property type="project" value="TreeGrafter"/>
</dbReference>
<comment type="pathway">
    <text evidence="1">Protein modification; peptidyl-diphthamide biosynthesis.</text>
</comment>
<dbReference type="CDD" id="cd01994">
    <property type="entry name" value="AANH_PF0828-like"/>
    <property type="match status" value="1"/>
</dbReference>
<dbReference type="PANTHER" id="PTHR12196:SF2">
    <property type="entry name" value="DIPHTHINE--AMMONIA LIGASE"/>
    <property type="match status" value="1"/>
</dbReference>
<evidence type="ECO:0000256" key="4">
    <source>
        <dbReference type="ARBA" id="ARBA00018426"/>
    </source>
</evidence>